<dbReference type="PANTHER" id="PTHR45527">
    <property type="entry name" value="NONRIBOSOMAL PEPTIDE SYNTHETASE"/>
    <property type="match status" value="1"/>
</dbReference>
<keyword evidence="1" id="KW-0596">Phosphopantetheine</keyword>
<organism evidence="4 5">
    <name type="scientific">Fusarium tricinctum</name>
    <dbReference type="NCBI Taxonomy" id="61284"/>
    <lineage>
        <taxon>Eukaryota</taxon>
        <taxon>Fungi</taxon>
        <taxon>Dikarya</taxon>
        <taxon>Ascomycota</taxon>
        <taxon>Pezizomycotina</taxon>
        <taxon>Sordariomycetes</taxon>
        <taxon>Hypocreomycetidae</taxon>
        <taxon>Hypocreales</taxon>
        <taxon>Nectriaceae</taxon>
        <taxon>Fusarium</taxon>
        <taxon>Fusarium tricinctum species complex</taxon>
    </lineage>
</organism>
<dbReference type="AlphaFoldDB" id="A0A8K0RXC6"/>
<dbReference type="EMBL" id="JAGPXF010000004">
    <property type="protein sequence ID" value="KAH7245020.1"/>
    <property type="molecule type" value="Genomic_DNA"/>
</dbReference>
<reference evidence="4" key="1">
    <citation type="journal article" date="2021" name="Nat. Commun.">
        <title>Genetic determinants of endophytism in the Arabidopsis root mycobiome.</title>
        <authorList>
            <person name="Mesny F."/>
            <person name="Miyauchi S."/>
            <person name="Thiergart T."/>
            <person name="Pickel B."/>
            <person name="Atanasova L."/>
            <person name="Karlsson M."/>
            <person name="Huettel B."/>
            <person name="Barry K.W."/>
            <person name="Haridas S."/>
            <person name="Chen C."/>
            <person name="Bauer D."/>
            <person name="Andreopoulos W."/>
            <person name="Pangilinan J."/>
            <person name="LaButti K."/>
            <person name="Riley R."/>
            <person name="Lipzen A."/>
            <person name="Clum A."/>
            <person name="Drula E."/>
            <person name="Henrissat B."/>
            <person name="Kohler A."/>
            <person name="Grigoriev I.V."/>
            <person name="Martin F.M."/>
            <person name="Hacquard S."/>
        </authorList>
    </citation>
    <scope>NUCLEOTIDE SEQUENCE</scope>
    <source>
        <strain evidence="4">MPI-SDFR-AT-0068</strain>
    </source>
</reference>
<protein>
    <submittedName>
        <fullName evidence="4">Peptide synthetase</fullName>
    </submittedName>
</protein>
<dbReference type="SUPFAM" id="SSF56801">
    <property type="entry name" value="Acetyl-CoA synthetase-like"/>
    <property type="match status" value="1"/>
</dbReference>
<dbReference type="InterPro" id="IPR000873">
    <property type="entry name" value="AMP-dep_synth/lig_dom"/>
</dbReference>
<dbReference type="GO" id="GO:0043041">
    <property type="term" value="P:amino acid activation for nonribosomal peptide biosynthetic process"/>
    <property type="evidence" value="ECO:0007669"/>
    <property type="project" value="TreeGrafter"/>
</dbReference>
<evidence type="ECO:0000256" key="1">
    <source>
        <dbReference type="ARBA" id="ARBA00022450"/>
    </source>
</evidence>
<dbReference type="Gene3D" id="3.40.50.12780">
    <property type="entry name" value="N-terminal domain of ligase-like"/>
    <property type="match status" value="1"/>
</dbReference>
<accession>A0A8K0RXC6</accession>
<dbReference type="GO" id="GO:0044550">
    <property type="term" value="P:secondary metabolite biosynthetic process"/>
    <property type="evidence" value="ECO:0007669"/>
    <property type="project" value="TreeGrafter"/>
</dbReference>
<dbReference type="Pfam" id="PF00501">
    <property type="entry name" value="AMP-binding"/>
    <property type="match status" value="1"/>
</dbReference>
<dbReference type="InterPro" id="IPR042099">
    <property type="entry name" value="ANL_N_sf"/>
</dbReference>
<name>A0A8K0RXC6_9HYPO</name>
<dbReference type="OrthoDB" id="416786at2759"/>
<evidence type="ECO:0000259" key="3">
    <source>
        <dbReference type="Pfam" id="PF00501"/>
    </source>
</evidence>
<proteinExistence type="predicted"/>
<dbReference type="PANTHER" id="PTHR45527:SF12">
    <property type="entry name" value="NONRIBOSOMAL PEPTIDE SYNTHETASE IVOA"/>
    <property type="match status" value="1"/>
</dbReference>
<evidence type="ECO:0000313" key="4">
    <source>
        <dbReference type="EMBL" id="KAH7245020.1"/>
    </source>
</evidence>
<sequence length="356" mass="39240">MSLIGQPTNLPITSFISVLKPKSNATLAVASPGFSGLCEELGLWDITIGETFDKTILNQFPEEASLPPALKVCPRDAAYVLFTFGSTGTPKGFLTEHGAICNSQRAVCKRLKLTSEARMLQFASHVFDACVYELLFTLMVGGCLFAPSDHVRVNKLPDFISKRNVIWAAFISSFLRILSPYQVSNLQALISGGEAFGRDLLDVWSGKCQLINVWGPAECCPITAIHEWLSPTEPPLTIGGPVGNFCWIVDPQNPTIPSPIGCMGEIMIQDCTVMTDTLEWMPRRHKSGWNRCYKSGDLAYYNYDGTMEFAGRKDTQIKIRDAVETLASENTTILVAYLCFQPGVDSCFTRTQKRPG</sequence>
<keyword evidence="5" id="KW-1185">Reference proteome</keyword>
<gene>
    <name evidence="4" type="ORF">BKA59DRAFT_492677</name>
</gene>
<evidence type="ECO:0000313" key="5">
    <source>
        <dbReference type="Proteomes" id="UP000813427"/>
    </source>
</evidence>
<dbReference type="GO" id="GO:0031177">
    <property type="term" value="F:phosphopantetheine binding"/>
    <property type="evidence" value="ECO:0007669"/>
    <property type="project" value="TreeGrafter"/>
</dbReference>
<dbReference type="Proteomes" id="UP000813427">
    <property type="component" value="Unassembled WGS sequence"/>
</dbReference>
<feature type="domain" description="AMP-dependent synthetase/ligase" evidence="3">
    <location>
        <begin position="67"/>
        <end position="274"/>
    </location>
</feature>
<keyword evidence="2" id="KW-0597">Phosphoprotein</keyword>
<evidence type="ECO:0000256" key="2">
    <source>
        <dbReference type="ARBA" id="ARBA00022553"/>
    </source>
</evidence>
<comment type="caution">
    <text evidence="4">The sequence shown here is derived from an EMBL/GenBank/DDBJ whole genome shotgun (WGS) entry which is preliminary data.</text>
</comment>
<dbReference type="GO" id="GO:0005737">
    <property type="term" value="C:cytoplasm"/>
    <property type="evidence" value="ECO:0007669"/>
    <property type="project" value="TreeGrafter"/>
</dbReference>